<name>A0A498ISB5_MALDO</name>
<protein>
    <submittedName>
        <fullName evidence="2">Uncharacterized protein</fullName>
    </submittedName>
</protein>
<accession>A0A498ISB5</accession>
<organism evidence="2 3">
    <name type="scientific">Malus domestica</name>
    <name type="common">Apple</name>
    <name type="synonym">Pyrus malus</name>
    <dbReference type="NCBI Taxonomy" id="3750"/>
    <lineage>
        <taxon>Eukaryota</taxon>
        <taxon>Viridiplantae</taxon>
        <taxon>Streptophyta</taxon>
        <taxon>Embryophyta</taxon>
        <taxon>Tracheophyta</taxon>
        <taxon>Spermatophyta</taxon>
        <taxon>Magnoliopsida</taxon>
        <taxon>eudicotyledons</taxon>
        <taxon>Gunneridae</taxon>
        <taxon>Pentapetalae</taxon>
        <taxon>rosids</taxon>
        <taxon>fabids</taxon>
        <taxon>Rosales</taxon>
        <taxon>Rosaceae</taxon>
        <taxon>Amygdaloideae</taxon>
        <taxon>Maleae</taxon>
        <taxon>Malus</taxon>
    </lineage>
</organism>
<keyword evidence="3" id="KW-1185">Reference proteome</keyword>
<dbReference type="EMBL" id="RDQH01000337">
    <property type="protein sequence ID" value="RXH84802.1"/>
    <property type="molecule type" value="Genomic_DNA"/>
</dbReference>
<comment type="caution">
    <text evidence="2">The sequence shown here is derived from an EMBL/GenBank/DDBJ whole genome shotgun (WGS) entry which is preliminary data.</text>
</comment>
<gene>
    <name evidence="2" type="ORF">DVH24_040150</name>
</gene>
<evidence type="ECO:0000313" key="3">
    <source>
        <dbReference type="Proteomes" id="UP000290289"/>
    </source>
</evidence>
<dbReference type="Proteomes" id="UP000290289">
    <property type="component" value="Chromosome 11"/>
</dbReference>
<feature type="coiled-coil region" evidence="1">
    <location>
        <begin position="53"/>
        <end position="80"/>
    </location>
</feature>
<proteinExistence type="predicted"/>
<reference evidence="2 3" key="1">
    <citation type="submission" date="2018-10" db="EMBL/GenBank/DDBJ databases">
        <title>A high-quality apple genome assembly.</title>
        <authorList>
            <person name="Hu J."/>
        </authorList>
    </citation>
    <scope>NUCLEOTIDE SEQUENCE [LARGE SCALE GENOMIC DNA]</scope>
    <source>
        <strain evidence="3">cv. HFTH1</strain>
        <tissue evidence="2">Young leaf</tissue>
    </source>
</reference>
<evidence type="ECO:0000313" key="2">
    <source>
        <dbReference type="EMBL" id="RXH84802.1"/>
    </source>
</evidence>
<evidence type="ECO:0000256" key="1">
    <source>
        <dbReference type="SAM" id="Coils"/>
    </source>
</evidence>
<dbReference type="AlphaFoldDB" id="A0A498ISB5"/>
<sequence>MPSIIVCHIVYADVLGPERNNRVRGFGTGVVWSDVPGIITEKRGICREVEAITATYEEQIEAFNIEIERLKMEASEREEMQRIEQANMVTQLRKEHIDSMVVHNRRMDLEVENMKHELRAEIMSALMRAADGGIVEPKRVDVT</sequence>
<keyword evidence="1" id="KW-0175">Coiled coil</keyword>